<organism evidence="1 2">
    <name type="scientific">Plakobranchus ocellatus</name>
    <dbReference type="NCBI Taxonomy" id="259542"/>
    <lineage>
        <taxon>Eukaryota</taxon>
        <taxon>Metazoa</taxon>
        <taxon>Spiralia</taxon>
        <taxon>Lophotrochozoa</taxon>
        <taxon>Mollusca</taxon>
        <taxon>Gastropoda</taxon>
        <taxon>Heterobranchia</taxon>
        <taxon>Euthyneura</taxon>
        <taxon>Panpulmonata</taxon>
        <taxon>Sacoglossa</taxon>
        <taxon>Placobranchoidea</taxon>
        <taxon>Plakobranchidae</taxon>
        <taxon>Plakobranchus</taxon>
    </lineage>
</organism>
<reference evidence="1 2" key="1">
    <citation type="journal article" date="2021" name="Elife">
        <title>Chloroplast acquisition without the gene transfer in kleptoplastic sea slugs, Plakobranchus ocellatus.</title>
        <authorList>
            <person name="Maeda T."/>
            <person name="Takahashi S."/>
            <person name="Yoshida T."/>
            <person name="Shimamura S."/>
            <person name="Takaki Y."/>
            <person name="Nagai Y."/>
            <person name="Toyoda A."/>
            <person name="Suzuki Y."/>
            <person name="Arimoto A."/>
            <person name="Ishii H."/>
            <person name="Satoh N."/>
            <person name="Nishiyama T."/>
            <person name="Hasebe M."/>
            <person name="Maruyama T."/>
            <person name="Minagawa J."/>
            <person name="Obokata J."/>
            <person name="Shigenobu S."/>
        </authorList>
    </citation>
    <scope>NUCLEOTIDE SEQUENCE [LARGE SCALE GENOMIC DNA]</scope>
</reference>
<proteinExistence type="predicted"/>
<evidence type="ECO:0000313" key="2">
    <source>
        <dbReference type="Proteomes" id="UP000735302"/>
    </source>
</evidence>
<accession>A0AAV3Y6M2</accession>
<evidence type="ECO:0000313" key="1">
    <source>
        <dbReference type="EMBL" id="GFN77913.1"/>
    </source>
</evidence>
<gene>
    <name evidence="1" type="ORF">PoB_000441900</name>
</gene>
<dbReference type="AlphaFoldDB" id="A0AAV3Y6M2"/>
<comment type="caution">
    <text evidence="1">The sequence shown here is derived from an EMBL/GenBank/DDBJ whole genome shotgun (WGS) entry which is preliminary data.</text>
</comment>
<dbReference type="Proteomes" id="UP000735302">
    <property type="component" value="Unassembled WGS sequence"/>
</dbReference>
<sequence length="107" mass="12008">MRQRELQFLGRICRHKGLKHLQSLKRLEANAVEVDKQVLLKVSSHEQLLSIFCPRVLDKSGVSQYGTSLDDRRLQGLTTPEHIRPGLEGAIGTLLRASKGMKGAYTK</sequence>
<name>A0AAV3Y6M2_9GAST</name>
<keyword evidence="2" id="KW-1185">Reference proteome</keyword>
<dbReference type="EMBL" id="BLXT01000512">
    <property type="protein sequence ID" value="GFN77913.1"/>
    <property type="molecule type" value="Genomic_DNA"/>
</dbReference>
<protein>
    <submittedName>
        <fullName evidence="1">Uncharacterized protein</fullName>
    </submittedName>
</protein>